<name>A0A538SI00_UNCEI</name>
<dbReference type="EMBL" id="VBOS01000394">
    <property type="protein sequence ID" value="TMQ50989.1"/>
    <property type="molecule type" value="Genomic_DNA"/>
</dbReference>
<evidence type="ECO:0000256" key="1">
    <source>
        <dbReference type="SAM" id="SignalP"/>
    </source>
</evidence>
<evidence type="ECO:0000313" key="2">
    <source>
        <dbReference type="EMBL" id="TMQ50989.1"/>
    </source>
</evidence>
<sequence>MKRWAAVLVAAIQVTPIGGLAAPLTSPPGRWTVTACVPDTVGLDSSIWNTGRGTFFGRALGQTFLAFDTVITRITVWRTPNNINAVGTHLFVTTVDAAQQPPRPMTQGILQDGPTVFIRDSDPPGQLVRMDFIIEPPLALPRPGLYAFFLQREGCDIGETRLTASTDNPYPYGIYWITGRTAGGPCALRSVGGGEDYTDLIFEIEFCRTDATPVRGRTWGELKLLYR</sequence>
<evidence type="ECO:0000313" key="3">
    <source>
        <dbReference type="Proteomes" id="UP000317716"/>
    </source>
</evidence>
<proteinExistence type="predicted"/>
<gene>
    <name evidence="2" type="ORF">E6K72_10960</name>
</gene>
<dbReference type="Proteomes" id="UP000317716">
    <property type="component" value="Unassembled WGS sequence"/>
</dbReference>
<feature type="chain" id="PRO_5021806051" evidence="1">
    <location>
        <begin position="22"/>
        <end position="227"/>
    </location>
</feature>
<comment type="caution">
    <text evidence="2">The sequence shown here is derived from an EMBL/GenBank/DDBJ whole genome shotgun (WGS) entry which is preliminary data.</text>
</comment>
<dbReference type="AlphaFoldDB" id="A0A538SI00"/>
<organism evidence="2 3">
    <name type="scientific">Eiseniibacteriota bacterium</name>
    <dbReference type="NCBI Taxonomy" id="2212470"/>
    <lineage>
        <taxon>Bacteria</taxon>
        <taxon>Candidatus Eiseniibacteriota</taxon>
    </lineage>
</organism>
<protein>
    <submittedName>
        <fullName evidence="2">Uncharacterized protein</fullName>
    </submittedName>
</protein>
<feature type="signal peptide" evidence="1">
    <location>
        <begin position="1"/>
        <end position="21"/>
    </location>
</feature>
<accession>A0A538SI00</accession>
<reference evidence="2 3" key="1">
    <citation type="journal article" date="2019" name="Nat. Microbiol.">
        <title>Mediterranean grassland soil C-N compound turnover is dependent on rainfall and depth, and is mediated by genomically divergent microorganisms.</title>
        <authorList>
            <person name="Diamond S."/>
            <person name="Andeer P.F."/>
            <person name="Li Z."/>
            <person name="Crits-Christoph A."/>
            <person name="Burstein D."/>
            <person name="Anantharaman K."/>
            <person name="Lane K.R."/>
            <person name="Thomas B.C."/>
            <person name="Pan C."/>
            <person name="Northen T.R."/>
            <person name="Banfield J.F."/>
        </authorList>
    </citation>
    <scope>NUCLEOTIDE SEQUENCE [LARGE SCALE GENOMIC DNA]</scope>
    <source>
        <strain evidence="2">WS_2</strain>
    </source>
</reference>
<keyword evidence="1" id="KW-0732">Signal</keyword>